<gene>
    <name evidence="1" type="ORF">OCV88_15890</name>
</gene>
<dbReference type="InterPro" id="IPR011013">
    <property type="entry name" value="Gal_mutarotase_sf_dom"/>
</dbReference>
<protein>
    <submittedName>
        <fullName evidence="1">Aldose 1-epimerase family protein</fullName>
    </submittedName>
</protein>
<dbReference type="EMBL" id="JAOQJQ010000011">
    <property type="protein sequence ID" value="MCU6763784.1"/>
    <property type="molecule type" value="Genomic_DNA"/>
</dbReference>
<keyword evidence="2" id="KW-1185">Reference proteome</keyword>
<dbReference type="Proteomes" id="UP001652442">
    <property type="component" value="Unassembled WGS sequence"/>
</dbReference>
<organism evidence="1 2">
    <name type="scientific">Brotonthovivens ammoniilytica</name>
    <dbReference type="NCBI Taxonomy" id="2981725"/>
    <lineage>
        <taxon>Bacteria</taxon>
        <taxon>Bacillati</taxon>
        <taxon>Bacillota</taxon>
        <taxon>Clostridia</taxon>
        <taxon>Lachnospirales</taxon>
        <taxon>Lachnospiraceae</taxon>
        <taxon>Brotonthovivens</taxon>
    </lineage>
</organism>
<dbReference type="InterPro" id="IPR008183">
    <property type="entry name" value="Aldose_1/G6P_1-epimerase"/>
</dbReference>
<dbReference type="Gene3D" id="2.70.98.10">
    <property type="match status" value="1"/>
</dbReference>
<comment type="caution">
    <text evidence="1">The sequence shown here is derived from an EMBL/GenBank/DDBJ whole genome shotgun (WGS) entry which is preliminary data.</text>
</comment>
<dbReference type="Pfam" id="PF01263">
    <property type="entry name" value="Aldose_epim"/>
    <property type="match status" value="1"/>
</dbReference>
<name>A0ABT2TQP0_9FIRM</name>
<evidence type="ECO:0000313" key="1">
    <source>
        <dbReference type="EMBL" id="MCU6763784.1"/>
    </source>
</evidence>
<dbReference type="SUPFAM" id="SSF74650">
    <property type="entry name" value="Galactose mutarotase-like"/>
    <property type="match status" value="1"/>
</dbReference>
<dbReference type="InterPro" id="IPR014718">
    <property type="entry name" value="GH-type_carb-bd"/>
</dbReference>
<sequence length="290" mass="33362">MEYTIKDNDLSVIISSHGAEMQSVSFQGREYLWQGDEAYWTEHSPVLFPFVGRFTDGHYTLEGKRYPMSIHGFAKLSDFDVIEKSDNSITLQMTDTPATFEKYPFHFIFNVTYTIKDQQIFVSYHVQNLSDQTMYFGIGGHPGFNVPLENGLAFQDYYLEFPLAHTPAKVGHTETCFLSGIDTDYPLENGNKIPLIHSMFDQDAIVLKNVCDCVTLKSDKSEHSVTLCYPDLPYLGLWHAPKTEAPYICIEPWSSLPSRQDIVEEFKYKNDLIRLKQDASYQNDWKIIIT</sequence>
<reference evidence="1 2" key="1">
    <citation type="journal article" date="2021" name="ISME Commun">
        <title>Automated analysis of genomic sequences facilitates high-throughput and comprehensive description of bacteria.</title>
        <authorList>
            <person name="Hitch T.C.A."/>
        </authorList>
    </citation>
    <scope>NUCLEOTIDE SEQUENCE [LARGE SCALE GENOMIC DNA]</scope>
    <source>
        <strain evidence="1 2">Sanger_109</strain>
    </source>
</reference>
<dbReference type="InterPro" id="IPR037481">
    <property type="entry name" value="LacX"/>
</dbReference>
<proteinExistence type="predicted"/>
<evidence type="ECO:0000313" key="2">
    <source>
        <dbReference type="Proteomes" id="UP001652442"/>
    </source>
</evidence>
<dbReference type="CDD" id="cd09024">
    <property type="entry name" value="Aldose_epim_lacX"/>
    <property type="match status" value="1"/>
</dbReference>
<accession>A0ABT2TQP0</accession>
<dbReference type="RefSeq" id="WP_158426424.1">
    <property type="nucleotide sequence ID" value="NZ_JAOQJQ010000011.1"/>
</dbReference>